<dbReference type="EMBL" id="KD279657">
    <property type="protein sequence ID" value="EMS45949.1"/>
    <property type="molecule type" value="Genomic_DNA"/>
</dbReference>
<protein>
    <submittedName>
        <fullName evidence="1">Uncharacterized protein</fullName>
    </submittedName>
</protein>
<dbReference type="AlphaFoldDB" id="M7ZCX9"/>
<accession>M7ZCX9</accession>
<name>M7ZCX9_TRIUA</name>
<reference evidence="1" key="1">
    <citation type="journal article" date="2013" name="Nature">
        <title>Draft genome of the wheat A-genome progenitor Triticum urartu.</title>
        <authorList>
            <person name="Ling H.Q."/>
            <person name="Zhao S."/>
            <person name="Liu D."/>
            <person name="Wang J."/>
            <person name="Sun H."/>
            <person name="Zhang C."/>
            <person name="Fan H."/>
            <person name="Li D."/>
            <person name="Dong L."/>
            <person name="Tao Y."/>
            <person name="Gao C."/>
            <person name="Wu H."/>
            <person name="Li Y."/>
            <person name="Cui Y."/>
            <person name="Guo X."/>
            <person name="Zheng S."/>
            <person name="Wang B."/>
            <person name="Yu K."/>
            <person name="Liang Q."/>
            <person name="Yang W."/>
            <person name="Lou X."/>
            <person name="Chen J."/>
            <person name="Feng M."/>
            <person name="Jian J."/>
            <person name="Zhang X."/>
            <person name="Luo G."/>
            <person name="Jiang Y."/>
            <person name="Liu J."/>
            <person name="Wang Z."/>
            <person name="Sha Y."/>
            <person name="Zhang B."/>
            <person name="Wu H."/>
            <person name="Tang D."/>
            <person name="Shen Q."/>
            <person name="Xue P."/>
            <person name="Zou S."/>
            <person name="Wang X."/>
            <person name="Liu X."/>
            <person name="Wang F."/>
            <person name="Yang Y."/>
            <person name="An X."/>
            <person name="Dong Z."/>
            <person name="Zhang K."/>
            <person name="Zhang X."/>
            <person name="Luo M.C."/>
            <person name="Dvorak J."/>
            <person name="Tong Y."/>
            <person name="Wang J."/>
            <person name="Yang H."/>
            <person name="Li Z."/>
            <person name="Wang D."/>
            <person name="Zhang A."/>
            <person name="Wang J."/>
        </authorList>
    </citation>
    <scope>NUCLEOTIDE SEQUENCE</scope>
</reference>
<organism evidence="1">
    <name type="scientific">Triticum urartu</name>
    <name type="common">Red wild einkorn</name>
    <name type="synonym">Crithodium urartu</name>
    <dbReference type="NCBI Taxonomy" id="4572"/>
    <lineage>
        <taxon>Eukaryota</taxon>
        <taxon>Viridiplantae</taxon>
        <taxon>Streptophyta</taxon>
        <taxon>Embryophyta</taxon>
        <taxon>Tracheophyta</taxon>
        <taxon>Spermatophyta</taxon>
        <taxon>Magnoliopsida</taxon>
        <taxon>Liliopsida</taxon>
        <taxon>Poales</taxon>
        <taxon>Poaceae</taxon>
        <taxon>BOP clade</taxon>
        <taxon>Pooideae</taxon>
        <taxon>Triticodae</taxon>
        <taxon>Triticeae</taxon>
        <taxon>Triticinae</taxon>
        <taxon>Triticum</taxon>
    </lineage>
</organism>
<gene>
    <name evidence="1" type="ORF">TRIUR3_30695</name>
</gene>
<proteinExistence type="predicted"/>
<sequence>MWRPDSIDLMMKKKSSMVKLPDTLDQHGGNDGRDDDMAADELGIEQLERERGKWGKGIRLLNQIRSKQLAVSNFIPQQWGI</sequence>
<evidence type="ECO:0000313" key="1">
    <source>
        <dbReference type="EMBL" id="EMS45949.1"/>
    </source>
</evidence>